<gene>
    <name evidence="2" type="ORF">M231_04484</name>
</gene>
<dbReference type="InParanoid" id="A0A4Q1BKL6"/>
<name>A0A4Q1BKL6_TREME</name>
<feature type="compositionally biased region" description="Polar residues" evidence="1">
    <location>
        <begin position="863"/>
        <end position="872"/>
    </location>
</feature>
<feature type="region of interest" description="Disordered" evidence="1">
    <location>
        <begin position="768"/>
        <end position="808"/>
    </location>
</feature>
<dbReference type="EMBL" id="SDIL01000051">
    <property type="protein sequence ID" value="RXK38200.1"/>
    <property type="molecule type" value="Genomic_DNA"/>
</dbReference>
<feature type="compositionally biased region" description="Low complexity" evidence="1">
    <location>
        <begin position="227"/>
        <end position="238"/>
    </location>
</feature>
<dbReference type="Proteomes" id="UP000289152">
    <property type="component" value="Unassembled WGS sequence"/>
</dbReference>
<feature type="compositionally biased region" description="Polar residues" evidence="1">
    <location>
        <begin position="506"/>
        <end position="535"/>
    </location>
</feature>
<evidence type="ECO:0008006" key="4">
    <source>
        <dbReference type="Google" id="ProtNLM"/>
    </source>
</evidence>
<feature type="compositionally biased region" description="Polar residues" evidence="1">
    <location>
        <begin position="38"/>
        <end position="51"/>
    </location>
</feature>
<evidence type="ECO:0000313" key="3">
    <source>
        <dbReference type="Proteomes" id="UP000289152"/>
    </source>
</evidence>
<accession>A0A4Q1BKL6</accession>
<feature type="region of interest" description="Disordered" evidence="1">
    <location>
        <begin position="1040"/>
        <end position="1084"/>
    </location>
</feature>
<feature type="region of interest" description="Disordered" evidence="1">
    <location>
        <begin position="991"/>
        <end position="1028"/>
    </location>
</feature>
<feature type="region of interest" description="Disordered" evidence="1">
    <location>
        <begin position="315"/>
        <end position="347"/>
    </location>
</feature>
<feature type="region of interest" description="Disordered" evidence="1">
    <location>
        <begin position="852"/>
        <end position="906"/>
    </location>
</feature>
<feature type="compositionally biased region" description="Polar residues" evidence="1">
    <location>
        <begin position="881"/>
        <end position="904"/>
    </location>
</feature>
<feature type="region of interest" description="Disordered" evidence="1">
    <location>
        <begin position="33"/>
        <end position="252"/>
    </location>
</feature>
<evidence type="ECO:0000313" key="2">
    <source>
        <dbReference type="EMBL" id="RXK38200.1"/>
    </source>
</evidence>
<feature type="compositionally biased region" description="Polar residues" evidence="1">
    <location>
        <begin position="122"/>
        <end position="140"/>
    </location>
</feature>
<feature type="compositionally biased region" description="Polar residues" evidence="1">
    <location>
        <begin position="315"/>
        <end position="327"/>
    </location>
</feature>
<feature type="compositionally biased region" description="Basic and acidic residues" evidence="1">
    <location>
        <begin position="692"/>
        <end position="712"/>
    </location>
</feature>
<dbReference type="VEuPathDB" id="FungiDB:TREMEDRAFT_65112"/>
<feature type="region of interest" description="Disordered" evidence="1">
    <location>
        <begin position="681"/>
        <end position="724"/>
    </location>
</feature>
<feature type="compositionally biased region" description="Basic and acidic residues" evidence="1">
    <location>
        <begin position="1068"/>
        <end position="1084"/>
    </location>
</feature>
<feature type="region of interest" description="Disordered" evidence="1">
    <location>
        <begin position="505"/>
        <end position="539"/>
    </location>
</feature>
<dbReference type="OrthoDB" id="2333993at2759"/>
<dbReference type="AlphaFoldDB" id="A0A4Q1BKL6"/>
<proteinExistence type="predicted"/>
<feature type="compositionally biased region" description="Basic residues" evidence="1">
    <location>
        <begin position="173"/>
        <end position="197"/>
    </location>
</feature>
<sequence length="1084" mass="119149">MSHPPGQPQESAWTYYQQPYYSQPSFTLPHMYHPQPQHFPQISHQAGQTPSHSRHPSFQGLPGGFLGHPHKSFVHPGQGQHSLGFTPHQNDLYESHHPSHPHHPHALQNPHQTHHSHFHQGELNQFSSNPLAPSGTSQPTELPDVGSIHFDQNSPEPTELSDGDADYLSRPSRPSKKGTKGKSKPARARGKKTKSSKSVKTTIKPPVLASISTNLPSRPRLNDKNKSSSSQTKLTSTSENNEPDLISQGDDTALLLVSPSRPPLSLRGYRGALLPAPPNSQLEVCGLLILHPPTLDKHVEREPLNQYTLTPKRTRGLSTSLSVSDFGSNKRLETNGTLEDDMGKGGENGEMMMGMGEWKSQYEMYTCRLCAKTYDGRNARSVARRHLQDKHGLPLSMQGRRSRWDQAVDRPKDAEEARERALKSKRGWAMKHRIQIRLEQQHSDFLSMFGPLGLCLPNGVRLIAPHLKETQHVRGKWLDGTGRVAVDIPAELLEGARVLSGAALPSGQSSTFDDQLQQETQNGSALVGTSQQGSRSGMEAQLGDMQMEEGWEADADLEQLQEWQASLGAEQWETLMSTVPDETLSLPSISQSHFSHSQSRNDVSQGQLHIDPALRSPIKEKTNPAQTSTSTSPASSINEPPRMEQQWVRSSGWTPATKLNSSTSQTLASHSTHSPLISLTPLQSLPFYPSSDKNRKDHFDHDDQGQKSDHRKTPSRQKSYRSTDPLEAVAETLLDLHSTPLRSESNSGDTGHRFSSLSISRSLARTLHTAPTSDEISRTLHPISSSHNLRTTPSTGENDSQGHTRSTSGWGLMAAAEITDKPSRVKPIRSKSLLHPYQRARAESVTTGMISADDPFIDRRRSNVSPGESPSTHLAKRRKTISASQSGSSILPTNPSKHSFSGSKDGSLLGRVLQPLKPSVETPAKSFSLGASAFAFDAGSSHSTRKGFPSFGEDLNSSMKMNHHSFGFGMNGTSNGEKMMTPLRQVQKENIHPPSSDPVAKWLRSSPGSPEKDWKVTPMRTPGLGMMTPGLVKMRQGLKSTPLRTEASVLSEEKESSLDEENEGSLGMERDDGEMTRMKVVEAE</sequence>
<feature type="compositionally biased region" description="Polar residues" evidence="1">
    <location>
        <begin position="782"/>
        <end position="808"/>
    </location>
</feature>
<feature type="region of interest" description="Disordered" evidence="1">
    <location>
        <begin position="615"/>
        <end position="668"/>
    </location>
</feature>
<protein>
    <recommendedName>
        <fullName evidence="4">BED-type domain-containing protein</fullName>
    </recommendedName>
</protein>
<organism evidence="2 3">
    <name type="scientific">Tremella mesenterica</name>
    <name type="common">Jelly fungus</name>
    <dbReference type="NCBI Taxonomy" id="5217"/>
    <lineage>
        <taxon>Eukaryota</taxon>
        <taxon>Fungi</taxon>
        <taxon>Dikarya</taxon>
        <taxon>Basidiomycota</taxon>
        <taxon>Agaricomycotina</taxon>
        <taxon>Tremellomycetes</taxon>
        <taxon>Tremellales</taxon>
        <taxon>Tremellaceae</taxon>
        <taxon>Tremella</taxon>
    </lineage>
</organism>
<reference evidence="2 3" key="1">
    <citation type="submission" date="2016-06" db="EMBL/GenBank/DDBJ databases">
        <title>Evolution of pathogenesis and genome organization in the Tremellales.</title>
        <authorList>
            <person name="Cuomo C."/>
            <person name="Litvintseva A."/>
            <person name="Heitman J."/>
            <person name="Chen Y."/>
            <person name="Sun S."/>
            <person name="Springer D."/>
            <person name="Dromer F."/>
            <person name="Young S."/>
            <person name="Zeng Q."/>
            <person name="Chapman S."/>
            <person name="Gujja S."/>
            <person name="Saif S."/>
            <person name="Birren B."/>
        </authorList>
    </citation>
    <scope>NUCLEOTIDE SEQUENCE [LARGE SCALE GENOMIC DNA]</scope>
    <source>
        <strain evidence="2 3">ATCC 28783</strain>
    </source>
</reference>
<keyword evidence="3" id="KW-1185">Reference proteome</keyword>
<feature type="compositionally biased region" description="Polar residues" evidence="1">
    <location>
        <begin position="79"/>
        <end position="89"/>
    </location>
</feature>
<feature type="compositionally biased region" description="Polar residues" evidence="1">
    <location>
        <begin position="647"/>
        <end position="668"/>
    </location>
</feature>
<feature type="compositionally biased region" description="Low complexity" evidence="1">
    <location>
        <begin position="623"/>
        <end position="636"/>
    </location>
</feature>
<evidence type="ECO:0000256" key="1">
    <source>
        <dbReference type="SAM" id="MobiDB-lite"/>
    </source>
</evidence>
<comment type="caution">
    <text evidence="2">The sequence shown here is derived from an EMBL/GenBank/DDBJ whole genome shotgun (WGS) entry which is preliminary data.</text>
</comment>